<dbReference type="CDD" id="cd08977">
    <property type="entry name" value="SusD"/>
    <property type="match status" value="1"/>
</dbReference>
<comment type="caution">
    <text evidence="8">The sequence shown here is derived from an EMBL/GenBank/DDBJ whole genome shotgun (WGS) entry which is preliminary data.</text>
</comment>
<dbReference type="EMBL" id="SNYC01000008">
    <property type="protein sequence ID" value="TDQ06635.1"/>
    <property type="molecule type" value="Genomic_DNA"/>
</dbReference>
<keyword evidence="5" id="KW-0998">Cell outer membrane</keyword>
<protein>
    <submittedName>
        <fullName evidence="8">SusD-like starch-binding protein associating with outer membrane</fullName>
    </submittedName>
</protein>
<name>A0A4R6SQZ2_9SPHI</name>
<sequence length="528" mass="60395">MCTLVTGTILFSSCKKLMDQEPRNSTYDQVFWQNSKDCESALAGNYALLRDVMTSGTFYTSPRYYMYGDAVSTSYLTLQYWGDGLEYIQNGDITGAYNLNSLANWTKYYKAIAMSNLILNKIPSVPDENLKDISNPVKFKQKIIGQALFIRALSYFMMTRVWGDVPLVTTIDEDPITAKHLARSPKADVMKQIEADCHEAAKNLIWGNTTAGEANVTANKGSVYALLAHLYLWRATMTDARSATPNMTDVNSADTTITRIMEDGGYALTDTANYYSTFIGRSREGIFEINASEDSREGSNSSVANMFLRTANIAYNNNNSRAYVTPRYFTTHFFVNKVTEGWVWNEVAWAWEWKSVVTKETDTKDIRFRKNFTDINTDRPTCIKYSNVIYRNPGQKLDAYVSNNIIVFRLSDMRLLQAEIALYKNQVNTATTIINEFRTRNGADVSNQLPSGLTKDAVMNEYVLERGKELYLEGHIFYDLLRTRKYEDFVPWLTSSRFNQEGYYWPVYPALFSNNNLLTQTTYWRGKI</sequence>
<dbReference type="AlphaFoldDB" id="A0A4R6SQZ2"/>
<comment type="similarity">
    <text evidence="2">Belongs to the SusD family.</text>
</comment>
<evidence type="ECO:0000259" key="6">
    <source>
        <dbReference type="Pfam" id="PF07980"/>
    </source>
</evidence>
<gene>
    <name evidence="8" type="ORF">ATK78_4294</name>
</gene>
<evidence type="ECO:0000313" key="8">
    <source>
        <dbReference type="EMBL" id="TDQ06635.1"/>
    </source>
</evidence>
<organism evidence="8 9">
    <name type="scientific">Pedobacter metabolipauper</name>
    <dbReference type="NCBI Taxonomy" id="425513"/>
    <lineage>
        <taxon>Bacteria</taxon>
        <taxon>Pseudomonadati</taxon>
        <taxon>Bacteroidota</taxon>
        <taxon>Sphingobacteriia</taxon>
        <taxon>Sphingobacteriales</taxon>
        <taxon>Sphingobacteriaceae</taxon>
        <taxon>Pedobacter</taxon>
    </lineage>
</organism>
<evidence type="ECO:0000313" key="9">
    <source>
        <dbReference type="Proteomes" id="UP000295620"/>
    </source>
</evidence>
<evidence type="ECO:0000256" key="3">
    <source>
        <dbReference type="ARBA" id="ARBA00022729"/>
    </source>
</evidence>
<dbReference type="GO" id="GO:0009279">
    <property type="term" value="C:cell outer membrane"/>
    <property type="evidence" value="ECO:0007669"/>
    <property type="project" value="UniProtKB-SubCell"/>
</dbReference>
<keyword evidence="4" id="KW-0472">Membrane</keyword>
<feature type="domain" description="RagB/SusD" evidence="6">
    <location>
        <begin position="316"/>
        <end position="486"/>
    </location>
</feature>
<evidence type="ECO:0000256" key="5">
    <source>
        <dbReference type="ARBA" id="ARBA00023237"/>
    </source>
</evidence>
<accession>A0A4R6SQZ2</accession>
<proteinExistence type="inferred from homology"/>
<evidence type="ECO:0000256" key="4">
    <source>
        <dbReference type="ARBA" id="ARBA00023136"/>
    </source>
</evidence>
<dbReference type="InterPro" id="IPR012944">
    <property type="entry name" value="SusD_RagB_dom"/>
</dbReference>
<keyword evidence="3" id="KW-0732">Signal</keyword>
<evidence type="ECO:0000256" key="2">
    <source>
        <dbReference type="ARBA" id="ARBA00006275"/>
    </source>
</evidence>
<dbReference type="SUPFAM" id="SSF48452">
    <property type="entry name" value="TPR-like"/>
    <property type="match status" value="1"/>
</dbReference>
<feature type="domain" description="SusD-like N-terminal" evidence="7">
    <location>
        <begin position="92"/>
        <end position="232"/>
    </location>
</feature>
<reference evidence="8 9" key="1">
    <citation type="submission" date="2019-03" db="EMBL/GenBank/DDBJ databases">
        <title>Genomic Encyclopedia of Archaeal and Bacterial Type Strains, Phase II (KMG-II): from individual species to whole genera.</title>
        <authorList>
            <person name="Goeker M."/>
        </authorList>
    </citation>
    <scope>NUCLEOTIDE SEQUENCE [LARGE SCALE GENOMIC DNA]</scope>
    <source>
        <strain evidence="8 9">DSM 19035</strain>
    </source>
</reference>
<dbReference type="Pfam" id="PF14322">
    <property type="entry name" value="SusD-like_3"/>
    <property type="match status" value="1"/>
</dbReference>
<evidence type="ECO:0000259" key="7">
    <source>
        <dbReference type="Pfam" id="PF14322"/>
    </source>
</evidence>
<dbReference type="InterPro" id="IPR033985">
    <property type="entry name" value="SusD-like_N"/>
</dbReference>
<dbReference type="Proteomes" id="UP000295620">
    <property type="component" value="Unassembled WGS sequence"/>
</dbReference>
<dbReference type="Gene3D" id="1.25.40.390">
    <property type="match status" value="1"/>
</dbReference>
<dbReference type="InterPro" id="IPR011990">
    <property type="entry name" value="TPR-like_helical_dom_sf"/>
</dbReference>
<comment type="subcellular location">
    <subcellularLocation>
        <location evidence="1">Cell outer membrane</location>
    </subcellularLocation>
</comment>
<evidence type="ECO:0000256" key="1">
    <source>
        <dbReference type="ARBA" id="ARBA00004442"/>
    </source>
</evidence>
<dbReference type="Pfam" id="PF07980">
    <property type="entry name" value="SusD_RagB"/>
    <property type="match status" value="1"/>
</dbReference>
<keyword evidence="9" id="KW-1185">Reference proteome</keyword>